<evidence type="ECO:0000313" key="2">
    <source>
        <dbReference type="EMBL" id="GAA0357097.1"/>
    </source>
</evidence>
<dbReference type="EMBL" id="BAAAEI010000011">
    <property type="protein sequence ID" value="GAA0357097.1"/>
    <property type="molecule type" value="Genomic_DNA"/>
</dbReference>
<evidence type="ECO:0000313" key="3">
    <source>
        <dbReference type="Proteomes" id="UP001501757"/>
    </source>
</evidence>
<proteinExistence type="predicted"/>
<accession>A0ABN0X7I3</accession>
<protein>
    <recommendedName>
        <fullName evidence="4">Transmembrane protein</fullName>
    </recommendedName>
</protein>
<name>A0ABN0X7I3_9ALTE</name>
<gene>
    <name evidence="2" type="ORF">GCM10009092_21680</name>
</gene>
<feature type="transmembrane region" description="Helical" evidence="1">
    <location>
        <begin position="95"/>
        <end position="120"/>
    </location>
</feature>
<keyword evidence="1" id="KW-1133">Transmembrane helix</keyword>
<keyword evidence="1" id="KW-0812">Transmembrane</keyword>
<keyword evidence="1" id="KW-0472">Membrane</keyword>
<evidence type="ECO:0008006" key="4">
    <source>
        <dbReference type="Google" id="ProtNLM"/>
    </source>
</evidence>
<evidence type="ECO:0000256" key="1">
    <source>
        <dbReference type="SAM" id="Phobius"/>
    </source>
</evidence>
<reference evidence="2 3" key="1">
    <citation type="journal article" date="2019" name="Int. J. Syst. Evol. Microbiol.">
        <title>The Global Catalogue of Microorganisms (GCM) 10K type strain sequencing project: providing services to taxonomists for standard genome sequencing and annotation.</title>
        <authorList>
            <consortium name="The Broad Institute Genomics Platform"/>
            <consortium name="The Broad Institute Genome Sequencing Center for Infectious Disease"/>
            <person name="Wu L."/>
            <person name="Ma J."/>
        </authorList>
    </citation>
    <scope>NUCLEOTIDE SEQUENCE [LARGE SCALE GENOMIC DNA]</scope>
    <source>
        <strain evidence="2 3">JCM 13378</strain>
    </source>
</reference>
<keyword evidence="3" id="KW-1185">Reference proteome</keyword>
<sequence length="129" mass="14227">MICTPVHAAQTLESREGYFVLEFENHSSAYDSLEIVQMVEGKPAPVAVQTFDVTGQRQATLSGFANGEYLARLIDSSGEHSPVELARVQVTHRSLYQALALFVLGLAAFLMLVGILLSFVRRERDGHYA</sequence>
<dbReference type="Proteomes" id="UP001501757">
    <property type="component" value="Unassembled WGS sequence"/>
</dbReference>
<organism evidence="2 3">
    <name type="scientific">Bowmanella denitrificans</name>
    <dbReference type="NCBI Taxonomy" id="366582"/>
    <lineage>
        <taxon>Bacteria</taxon>
        <taxon>Pseudomonadati</taxon>
        <taxon>Pseudomonadota</taxon>
        <taxon>Gammaproteobacteria</taxon>
        <taxon>Alteromonadales</taxon>
        <taxon>Alteromonadaceae</taxon>
        <taxon>Bowmanella</taxon>
    </lineage>
</organism>
<comment type="caution">
    <text evidence="2">The sequence shown here is derived from an EMBL/GenBank/DDBJ whole genome shotgun (WGS) entry which is preliminary data.</text>
</comment>